<feature type="domain" description="N-acetyltransferase" evidence="2">
    <location>
        <begin position="5"/>
        <end position="93"/>
    </location>
</feature>
<feature type="domain" description="N-acetyltransferase" evidence="1">
    <location>
        <begin position="1"/>
        <end position="94"/>
    </location>
</feature>
<dbReference type="OrthoDB" id="9793389at2"/>
<proteinExistence type="predicted"/>
<dbReference type="EMBL" id="PJNI01000010">
    <property type="protein sequence ID" value="PKR80455.1"/>
    <property type="molecule type" value="Genomic_DNA"/>
</dbReference>
<dbReference type="InterPro" id="IPR016181">
    <property type="entry name" value="Acyl_CoA_acyltransferase"/>
</dbReference>
<dbReference type="Gene3D" id="3.40.630.30">
    <property type="match status" value="1"/>
</dbReference>
<gene>
    <name evidence="3" type="ORF">CW751_10195</name>
</gene>
<dbReference type="PROSITE" id="PS51729">
    <property type="entry name" value="GNAT_YJDJ"/>
    <property type="match status" value="1"/>
</dbReference>
<sequence>MEITIKESESKGYAIAKEDGKTAGKMTYSKFSTSNIIIDHTEVEPEFKGQDVGKRLLIKIVEMARESELNILPLCPFAKAMFEKMSEIQDVLKK</sequence>
<comment type="caution">
    <text evidence="3">The sequence shown here is derived from an EMBL/GenBank/DDBJ whole genome shotgun (WGS) entry which is preliminary data.</text>
</comment>
<dbReference type="RefSeq" id="WP_101334923.1">
    <property type="nucleotide sequence ID" value="NZ_PJNI01000010.1"/>
</dbReference>
<dbReference type="SUPFAM" id="SSF55729">
    <property type="entry name" value="Acyl-CoA N-acyltransferases (Nat)"/>
    <property type="match status" value="1"/>
</dbReference>
<protein>
    <submittedName>
        <fullName evidence="3">GNAT family N-acetyltransferase</fullName>
    </submittedName>
</protein>
<keyword evidence="3" id="KW-0808">Transferase</keyword>
<keyword evidence="4" id="KW-1185">Reference proteome</keyword>
<dbReference type="InterPro" id="IPR031165">
    <property type="entry name" value="GNAT_YJDJ"/>
</dbReference>
<evidence type="ECO:0000259" key="1">
    <source>
        <dbReference type="PROSITE" id="PS51186"/>
    </source>
</evidence>
<dbReference type="Pfam" id="PF14542">
    <property type="entry name" value="Acetyltransf_CG"/>
    <property type="match status" value="1"/>
</dbReference>
<dbReference type="InterPro" id="IPR000182">
    <property type="entry name" value="GNAT_dom"/>
</dbReference>
<evidence type="ECO:0000313" key="3">
    <source>
        <dbReference type="EMBL" id="PKR80455.1"/>
    </source>
</evidence>
<dbReference type="Proteomes" id="UP000236654">
    <property type="component" value="Unassembled WGS sequence"/>
</dbReference>
<dbReference type="AlphaFoldDB" id="A0A2I0R1M3"/>
<evidence type="ECO:0000313" key="4">
    <source>
        <dbReference type="Proteomes" id="UP000236654"/>
    </source>
</evidence>
<organism evidence="3 4">
    <name type="scientific">Brumimicrobium salinarum</name>
    <dbReference type="NCBI Taxonomy" id="2058658"/>
    <lineage>
        <taxon>Bacteria</taxon>
        <taxon>Pseudomonadati</taxon>
        <taxon>Bacteroidota</taxon>
        <taxon>Flavobacteriia</taxon>
        <taxon>Flavobacteriales</taxon>
        <taxon>Crocinitomicaceae</taxon>
        <taxon>Brumimicrobium</taxon>
    </lineage>
</organism>
<evidence type="ECO:0000259" key="2">
    <source>
        <dbReference type="PROSITE" id="PS51729"/>
    </source>
</evidence>
<dbReference type="CDD" id="cd04301">
    <property type="entry name" value="NAT_SF"/>
    <property type="match status" value="1"/>
</dbReference>
<reference evidence="3 4" key="1">
    <citation type="submission" date="2017-12" db="EMBL/GenBank/DDBJ databases">
        <title>The draft genome sequence of Brumimicrobium saltpan LHR20.</title>
        <authorList>
            <person name="Do Z.-J."/>
            <person name="Luo H.-R."/>
        </authorList>
    </citation>
    <scope>NUCLEOTIDE SEQUENCE [LARGE SCALE GENOMIC DNA]</scope>
    <source>
        <strain evidence="3 4">LHR20</strain>
    </source>
</reference>
<accession>A0A2I0R1M3</accession>
<name>A0A2I0R1M3_9FLAO</name>
<dbReference type="PROSITE" id="PS51186">
    <property type="entry name" value="GNAT"/>
    <property type="match status" value="1"/>
</dbReference>
<dbReference type="GO" id="GO:0016747">
    <property type="term" value="F:acyltransferase activity, transferring groups other than amino-acyl groups"/>
    <property type="evidence" value="ECO:0007669"/>
    <property type="project" value="InterPro"/>
</dbReference>